<keyword evidence="5 6" id="KW-0472">Membrane</keyword>
<evidence type="ECO:0000256" key="5">
    <source>
        <dbReference type="ARBA" id="ARBA00023136"/>
    </source>
</evidence>
<evidence type="ECO:0000256" key="2">
    <source>
        <dbReference type="ARBA" id="ARBA00009074"/>
    </source>
</evidence>
<evidence type="ECO:0000256" key="4">
    <source>
        <dbReference type="ARBA" id="ARBA00022989"/>
    </source>
</evidence>
<dbReference type="Pfam" id="PF05055">
    <property type="entry name" value="DUF677"/>
    <property type="match status" value="1"/>
</dbReference>
<accession>A0A7J7P1G1</accession>
<dbReference type="Proteomes" id="UP000541444">
    <property type="component" value="Unassembled WGS sequence"/>
</dbReference>
<dbReference type="GO" id="GO:0016020">
    <property type="term" value="C:membrane"/>
    <property type="evidence" value="ECO:0007669"/>
    <property type="project" value="UniProtKB-SubCell"/>
</dbReference>
<keyword evidence="4 6" id="KW-1133">Transmembrane helix</keyword>
<feature type="transmembrane region" description="Helical" evidence="6">
    <location>
        <begin position="200"/>
        <end position="219"/>
    </location>
</feature>
<gene>
    <name evidence="7" type="ORF">GIB67_026974</name>
</gene>
<dbReference type="PANTHER" id="PTHR31113:SF20">
    <property type="entry name" value="UPF0496 PROTEIN 2-RELATED"/>
    <property type="match status" value="1"/>
</dbReference>
<evidence type="ECO:0000256" key="3">
    <source>
        <dbReference type="ARBA" id="ARBA00022692"/>
    </source>
</evidence>
<reference evidence="7 8" key="1">
    <citation type="journal article" date="2020" name="IScience">
        <title>Genome Sequencing of the Endangered Kingdonia uniflora (Circaeasteraceae, Ranunculales) Reveals Potential Mechanisms of Evolutionary Specialization.</title>
        <authorList>
            <person name="Sun Y."/>
            <person name="Deng T."/>
            <person name="Zhang A."/>
            <person name="Moore M.J."/>
            <person name="Landis J.B."/>
            <person name="Lin N."/>
            <person name="Zhang H."/>
            <person name="Zhang X."/>
            <person name="Huang J."/>
            <person name="Zhang X."/>
            <person name="Sun H."/>
            <person name="Wang H."/>
        </authorList>
    </citation>
    <scope>NUCLEOTIDE SEQUENCE [LARGE SCALE GENOMIC DNA]</scope>
    <source>
        <strain evidence="7">TB1705</strain>
        <tissue evidence="7">Leaf</tissue>
    </source>
</reference>
<organism evidence="7 8">
    <name type="scientific">Kingdonia uniflora</name>
    <dbReference type="NCBI Taxonomy" id="39325"/>
    <lineage>
        <taxon>Eukaryota</taxon>
        <taxon>Viridiplantae</taxon>
        <taxon>Streptophyta</taxon>
        <taxon>Embryophyta</taxon>
        <taxon>Tracheophyta</taxon>
        <taxon>Spermatophyta</taxon>
        <taxon>Magnoliopsida</taxon>
        <taxon>Ranunculales</taxon>
        <taxon>Circaeasteraceae</taxon>
        <taxon>Kingdonia</taxon>
    </lineage>
</organism>
<dbReference type="PANTHER" id="PTHR31113">
    <property type="entry name" value="UPF0496 PROTEIN 3-RELATED"/>
    <property type="match status" value="1"/>
</dbReference>
<proteinExistence type="inferred from homology"/>
<dbReference type="EMBL" id="JACGCM010000347">
    <property type="protein sequence ID" value="KAF6173279.1"/>
    <property type="molecule type" value="Genomic_DNA"/>
</dbReference>
<comment type="caution">
    <text evidence="7">The sequence shown here is derived from an EMBL/GenBank/DDBJ whole genome shotgun (WGS) entry which is preliminary data.</text>
</comment>
<evidence type="ECO:0000313" key="7">
    <source>
        <dbReference type="EMBL" id="KAF6173279.1"/>
    </source>
</evidence>
<comment type="similarity">
    <text evidence="2">Belongs to the UPF0496 family.</text>
</comment>
<evidence type="ECO:0000256" key="6">
    <source>
        <dbReference type="SAM" id="Phobius"/>
    </source>
</evidence>
<comment type="subcellular location">
    <subcellularLocation>
        <location evidence="1">Membrane</location>
    </subcellularLocation>
</comment>
<feature type="transmembrane region" description="Helical" evidence="6">
    <location>
        <begin position="225"/>
        <end position="243"/>
    </location>
</feature>
<dbReference type="AlphaFoldDB" id="A0A7J7P1G1"/>
<protein>
    <submittedName>
        <fullName evidence="7">Uncharacterized protein</fullName>
    </submittedName>
</protein>
<name>A0A7J7P1G1_9MAGN</name>
<evidence type="ECO:0000313" key="8">
    <source>
        <dbReference type="Proteomes" id="UP000541444"/>
    </source>
</evidence>
<keyword evidence="8" id="KW-1185">Reference proteome</keyword>
<sequence length="361" mass="41597">MMSRNMFEFPLMTSRTGVGDKNREEVNNLGNKFSVNDEYDQAFRTKSYIDIWSKVQGELGTSHRDYYHLSRYLIEPKQEFLMQMDLHPLLIDYFKLSLEACNVCGLLLQCIDQTRVNYCIIQSVIKLAKRVPPDDNDQCGIIFRELVSFGKLNNPFSCSTSTGMDFEAVIHHRYGMLLNQLIRSRDKNVKKAKIIHFLKMAYGAGLVVACVALVCVTLVLSIHGLVGIVAAPAIISCFPFGFFKGRKRMNSEAKSLRKKLISQLDAAAKGIYTVKRDFDTMSRLIMRLNNEIDHHKAIAWLCVRNKKSYMLKEVVREFQTHESRFLKQLGELEEHVYLCFVTINRARRLVIHEIMAKPKPQ</sequence>
<evidence type="ECO:0000256" key="1">
    <source>
        <dbReference type="ARBA" id="ARBA00004370"/>
    </source>
</evidence>
<keyword evidence="3 6" id="KW-0812">Transmembrane</keyword>
<dbReference type="OrthoDB" id="776561at2759"/>
<dbReference type="InterPro" id="IPR007749">
    <property type="entry name" value="DUF677"/>
</dbReference>